<keyword evidence="1" id="KW-0805">Transcription regulation</keyword>
<gene>
    <name evidence="6" type="ORF">FB471_5646</name>
</gene>
<dbReference type="Gene3D" id="1.10.10.10">
    <property type="entry name" value="Winged helix-like DNA-binding domain superfamily/Winged helix DNA-binding domain"/>
    <property type="match status" value="1"/>
</dbReference>
<evidence type="ECO:0000313" key="6">
    <source>
        <dbReference type="EMBL" id="TQJ05806.1"/>
    </source>
</evidence>
<dbReference type="Proteomes" id="UP000320876">
    <property type="component" value="Unassembled WGS sequence"/>
</dbReference>
<dbReference type="InterPro" id="IPR019887">
    <property type="entry name" value="Tscrpt_reg_AsnC/Lrp_C"/>
</dbReference>
<dbReference type="PRINTS" id="PR00033">
    <property type="entry name" value="HTHASNC"/>
</dbReference>
<evidence type="ECO:0000256" key="1">
    <source>
        <dbReference type="ARBA" id="ARBA00023015"/>
    </source>
</evidence>
<name>A0A542DS55_AMYCI</name>
<evidence type="ECO:0000259" key="5">
    <source>
        <dbReference type="PROSITE" id="PS50956"/>
    </source>
</evidence>
<dbReference type="RefSeq" id="WP_142001283.1">
    <property type="nucleotide sequence ID" value="NZ_VFML01000001.1"/>
</dbReference>
<dbReference type="PANTHER" id="PTHR30154:SF54">
    <property type="entry name" value="POSSIBLE TRANSCRIPTIONAL REGULATORY PROTEIN (PROBABLY LRP_ASNC-FAMILY)"/>
    <property type="match status" value="1"/>
</dbReference>
<evidence type="ECO:0000256" key="4">
    <source>
        <dbReference type="SAM" id="MobiDB-lite"/>
    </source>
</evidence>
<dbReference type="InterPro" id="IPR011991">
    <property type="entry name" value="ArsR-like_HTH"/>
</dbReference>
<keyword evidence="2" id="KW-0238">DNA-binding</keyword>
<dbReference type="PANTHER" id="PTHR30154">
    <property type="entry name" value="LEUCINE-RESPONSIVE REGULATORY PROTEIN"/>
    <property type="match status" value="1"/>
</dbReference>
<keyword evidence="7" id="KW-1185">Reference proteome</keyword>
<dbReference type="Pfam" id="PF13412">
    <property type="entry name" value="HTH_24"/>
    <property type="match status" value="1"/>
</dbReference>
<accession>A0A542DS55</accession>
<comment type="caution">
    <text evidence="6">The sequence shown here is derived from an EMBL/GenBank/DDBJ whole genome shotgun (WGS) entry which is preliminary data.</text>
</comment>
<evidence type="ECO:0000313" key="7">
    <source>
        <dbReference type="Proteomes" id="UP000320876"/>
    </source>
</evidence>
<dbReference type="InterPro" id="IPR000485">
    <property type="entry name" value="AsnC-type_HTH_dom"/>
</dbReference>
<dbReference type="SUPFAM" id="SSF54909">
    <property type="entry name" value="Dimeric alpha+beta barrel"/>
    <property type="match status" value="1"/>
</dbReference>
<dbReference type="EMBL" id="VFML01000001">
    <property type="protein sequence ID" value="TQJ05806.1"/>
    <property type="molecule type" value="Genomic_DNA"/>
</dbReference>
<dbReference type="GO" id="GO:0043200">
    <property type="term" value="P:response to amino acid"/>
    <property type="evidence" value="ECO:0007669"/>
    <property type="project" value="TreeGrafter"/>
</dbReference>
<evidence type="ECO:0000256" key="3">
    <source>
        <dbReference type="ARBA" id="ARBA00023163"/>
    </source>
</evidence>
<dbReference type="InterPro" id="IPR036388">
    <property type="entry name" value="WH-like_DNA-bd_sf"/>
</dbReference>
<dbReference type="AlphaFoldDB" id="A0A542DS55"/>
<dbReference type="SMART" id="SM00344">
    <property type="entry name" value="HTH_ASNC"/>
    <property type="match status" value="1"/>
</dbReference>
<dbReference type="InterPro" id="IPR036390">
    <property type="entry name" value="WH_DNA-bd_sf"/>
</dbReference>
<dbReference type="Gene3D" id="3.30.70.920">
    <property type="match status" value="1"/>
</dbReference>
<dbReference type="InterPro" id="IPR011008">
    <property type="entry name" value="Dimeric_a/b-barrel"/>
</dbReference>
<keyword evidence="3" id="KW-0804">Transcription</keyword>
<protein>
    <submittedName>
        <fullName evidence="6">AsnC family transcriptional regulator</fullName>
    </submittedName>
</protein>
<proteinExistence type="predicted"/>
<dbReference type="GO" id="GO:0043565">
    <property type="term" value="F:sequence-specific DNA binding"/>
    <property type="evidence" value="ECO:0007669"/>
    <property type="project" value="InterPro"/>
</dbReference>
<feature type="domain" description="HTH asnC-type" evidence="5">
    <location>
        <begin position="7"/>
        <end position="68"/>
    </location>
</feature>
<evidence type="ECO:0000256" key="2">
    <source>
        <dbReference type="ARBA" id="ARBA00023125"/>
    </source>
</evidence>
<dbReference type="PROSITE" id="PS50956">
    <property type="entry name" value="HTH_ASNC_2"/>
    <property type="match status" value="1"/>
</dbReference>
<dbReference type="InterPro" id="IPR019888">
    <property type="entry name" value="Tscrpt_reg_AsnC-like"/>
</dbReference>
<dbReference type="CDD" id="cd00090">
    <property type="entry name" value="HTH_ARSR"/>
    <property type="match status" value="1"/>
</dbReference>
<reference evidence="6 7" key="1">
    <citation type="submission" date="2019-06" db="EMBL/GenBank/DDBJ databases">
        <title>Sequencing the genomes of 1000 actinobacteria strains.</title>
        <authorList>
            <person name="Klenk H.-P."/>
        </authorList>
    </citation>
    <scope>NUCLEOTIDE SEQUENCE [LARGE SCALE GENOMIC DNA]</scope>
    <source>
        <strain evidence="6 7">DSM 45679</strain>
    </source>
</reference>
<sequence>MTETVHMDSTDFVILRELQNDARITNRELAKGAGIAPSTCLERVARLRRAGVLLGYTARIDPGAVGRVLEAFLAIRVRPHRRPVVGPFVEHVRARPETRALYHVAGPDDYLLHVATTGVRDLQRFVLDELTSQDVVAHVETTLIFQQWNGGPVRPAADPGNGPDAKLVE</sequence>
<feature type="region of interest" description="Disordered" evidence="4">
    <location>
        <begin position="150"/>
        <end position="169"/>
    </location>
</feature>
<organism evidence="6 7">
    <name type="scientific">Amycolatopsis cihanbeyliensis</name>
    <dbReference type="NCBI Taxonomy" id="1128664"/>
    <lineage>
        <taxon>Bacteria</taxon>
        <taxon>Bacillati</taxon>
        <taxon>Actinomycetota</taxon>
        <taxon>Actinomycetes</taxon>
        <taxon>Pseudonocardiales</taxon>
        <taxon>Pseudonocardiaceae</taxon>
        <taxon>Amycolatopsis</taxon>
    </lineage>
</organism>
<dbReference type="Pfam" id="PF01037">
    <property type="entry name" value="AsnC_trans_reg"/>
    <property type="match status" value="1"/>
</dbReference>
<dbReference type="GO" id="GO:0005829">
    <property type="term" value="C:cytosol"/>
    <property type="evidence" value="ECO:0007669"/>
    <property type="project" value="TreeGrafter"/>
</dbReference>
<dbReference type="SUPFAM" id="SSF46785">
    <property type="entry name" value="Winged helix' DNA-binding domain"/>
    <property type="match status" value="1"/>
</dbReference>
<dbReference type="OrthoDB" id="4411089at2"/>